<keyword evidence="1" id="KW-0732">Signal</keyword>
<evidence type="ECO:0000256" key="1">
    <source>
        <dbReference type="SAM" id="SignalP"/>
    </source>
</evidence>
<name>A0ABU9TPR2_9GAMM</name>
<dbReference type="RefSeq" id="WP_342853609.1">
    <property type="nucleotide sequence ID" value="NZ_JBBMRA010000001.1"/>
</dbReference>
<feature type="chain" id="PRO_5047221595" evidence="1">
    <location>
        <begin position="21"/>
        <end position="209"/>
    </location>
</feature>
<proteinExistence type="predicted"/>
<evidence type="ECO:0000313" key="2">
    <source>
        <dbReference type="EMBL" id="MEM5535249.1"/>
    </source>
</evidence>
<protein>
    <submittedName>
        <fullName evidence="2">Uncharacterized protein</fullName>
    </submittedName>
</protein>
<evidence type="ECO:0000313" key="3">
    <source>
        <dbReference type="Proteomes" id="UP001449225"/>
    </source>
</evidence>
<reference evidence="2 3" key="1">
    <citation type="submission" date="2024-03" db="EMBL/GenBank/DDBJ databases">
        <title>Community enrichment and isolation of bacterial strains for fucoidan degradation.</title>
        <authorList>
            <person name="Sichert A."/>
        </authorList>
    </citation>
    <scope>NUCLEOTIDE SEQUENCE [LARGE SCALE GENOMIC DNA]</scope>
    <source>
        <strain evidence="2 3">AS76</strain>
    </source>
</reference>
<sequence length="209" mass="23989">MYKKVLLGIAFILVTGITSANDKLGQVRDLYIGMPITDLAENQGYFFRCSDGKKLEKINEYQVCPTDEQGFIQLNVIYNNETSEWGDVNDKWLGTKLAGHPVIINSFINANGEIERIDVQTDPNSRMYMKKKSFLLGQRIKNQFGENFWMCTKRQQDDEIEVGGMLIDELCRKDFHGFSVVTHIELFYKLTDGKKQYINSTKFSLLATS</sequence>
<dbReference type="EMBL" id="JBBMRA010000001">
    <property type="protein sequence ID" value="MEM5535249.1"/>
    <property type="molecule type" value="Genomic_DNA"/>
</dbReference>
<dbReference type="Proteomes" id="UP001449225">
    <property type="component" value="Unassembled WGS sequence"/>
</dbReference>
<comment type="caution">
    <text evidence="2">The sequence shown here is derived from an EMBL/GenBank/DDBJ whole genome shotgun (WGS) entry which is preliminary data.</text>
</comment>
<accession>A0ABU9TPR2</accession>
<keyword evidence="3" id="KW-1185">Reference proteome</keyword>
<organism evidence="2 3">
    <name type="scientific">Neptuniibacter pectenicola</name>
    <dbReference type="NCBI Taxonomy" id="1806669"/>
    <lineage>
        <taxon>Bacteria</taxon>
        <taxon>Pseudomonadati</taxon>
        <taxon>Pseudomonadota</taxon>
        <taxon>Gammaproteobacteria</taxon>
        <taxon>Oceanospirillales</taxon>
        <taxon>Oceanospirillaceae</taxon>
        <taxon>Neptuniibacter</taxon>
    </lineage>
</organism>
<gene>
    <name evidence="2" type="ORF">WNY58_02475</name>
</gene>
<feature type="signal peptide" evidence="1">
    <location>
        <begin position="1"/>
        <end position="20"/>
    </location>
</feature>